<dbReference type="FunFam" id="1.10.287.180:FF:000001">
    <property type="entry name" value="Transcription elongation factor GreA"/>
    <property type="match status" value="1"/>
</dbReference>
<dbReference type="PIRSF" id="PIRSF006092">
    <property type="entry name" value="GreA_GreB"/>
    <property type="match status" value="1"/>
</dbReference>
<comment type="caution">
    <text evidence="12">The sequence shown here is derived from an EMBL/GenBank/DDBJ whole genome shotgun (WGS) entry which is preliminary data.</text>
</comment>
<accession>A0A2M6WSL4</accession>
<evidence type="ECO:0000256" key="3">
    <source>
        <dbReference type="ARBA" id="ARBA00023015"/>
    </source>
</evidence>
<dbReference type="PANTHER" id="PTHR30437:SF4">
    <property type="entry name" value="TRANSCRIPTION ELONGATION FACTOR GREA"/>
    <property type="match status" value="1"/>
</dbReference>
<dbReference type="NCBIfam" id="NF001263">
    <property type="entry name" value="PRK00226.1-4"/>
    <property type="match status" value="1"/>
</dbReference>
<evidence type="ECO:0000313" key="12">
    <source>
        <dbReference type="EMBL" id="PIT95761.1"/>
    </source>
</evidence>
<evidence type="ECO:0000256" key="9">
    <source>
        <dbReference type="RuleBase" id="RU000556"/>
    </source>
</evidence>
<gene>
    <name evidence="8" type="primary">greA</name>
    <name evidence="12" type="ORF">COT94_04205</name>
</gene>
<comment type="similarity">
    <text evidence="1 8 9">Belongs to the GreA/GreB family.</text>
</comment>
<reference evidence="13" key="1">
    <citation type="submission" date="2017-09" db="EMBL/GenBank/DDBJ databases">
        <title>Depth-based differentiation of microbial function through sediment-hosted aquifers and enrichment of novel symbionts in the deep terrestrial subsurface.</title>
        <authorList>
            <person name="Probst A.J."/>
            <person name="Ladd B."/>
            <person name="Jarett J.K."/>
            <person name="Geller-Mcgrath D.E."/>
            <person name="Sieber C.M.K."/>
            <person name="Emerson J.B."/>
            <person name="Anantharaman K."/>
            <person name="Thomas B.C."/>
            <person name="Malmstrom R."/>
            <person name="Stieglmeier M."/>
            <person name="Klingl A."/>
            <person name="Woyke T."/>
            <person name="Ryan C.M."/>
            <person name="Banfield J.F."/>
        </authorList>
    </citation>
    <scope>NUCLEOTIDE SEQUENCE [LARGE SCALE GENOMIC DNA]</scope>
</reference>
<dbReference type="SUPFAM" id="SSF46557">
    <property type="entry name" value="GreA transcript cleavage protein, N-terminal domain"/>
    <property type="match status" value="1"/>
</dbReference>
<dbReference type="GO" id="GO:0032784">
    <property type="term" value="P:regulation of DNA-templated transcription elongation"/>
    <property type="evidence" value="ECO:0007669"/>
    <property type="project" value="UniProtKB-UniRule"/>
</dbReference>
<dbReference type="InterPro" id="IPR006359">
    <property type="entry name" value="Tscrpt_elong_fac_GreA"/>
</dbReference>
<dbReference type="Pfam" id="PF01272">
    <property type="entry name" value="GreA_GreB"/>
    <property type="match status" value="1"/>
</dbReference>
<dbReference type="GO" id="GO:0003746">
    <property type="term" value="F:translation elongation factor activity"/>
    <property type="evidence" value="ECO:0007669"/>
    <property type="project" value="UniProtKB-KW"/>
</dbReference>
<dbReference type="GO" id="GO:0003677">
    <property type="term" value="F:DNA binding"/>
    <property type="evidence" value="ECO:0007669"/>
    <property type="project" value="UniProtKB-UniRule"/>
</dbReference>
<evidence type="ECO:0000259" key="10">
    <source>
        <dbReference type="Pfam" id="PF01272"/>
    </source>
</evidence>
<sequence>MNSQIISPEGYQKLKDELEQLSTVKRREIAVRIESAKELGDLSENAEYADAKEAQAFNDGRIMELSNLLKNLTVVEGGNTGGVIGMGSEVVVETDGVKKNITIVSFNESDPMAGKISNESPLGIALQNHIAGDQVVFATPKGEATYKIISVS</sequence>
<keyword evidence="3 8" id="KW-0805">Transcription regulation</keyword>
<proteinExistence type="inferred from homology"/>
<dbReference type="EMBL" id="PFAM01000023">
    <property type="protein sequence ID" value="PIT95761.1"/>
    <property type="molecule type" value="Genomic_DNA"/>
</dbReference>
<keyword evidence="12" id="KW-0648">Protein biosynthesis</keyword>
<dbReference type="Gene3D" id="1.10.287.180">
    <property type="entry name" value="Transcription elongation factor, GreA/GreB, N-terminal domain"/>
    <property type="match status" value="1"/>
</dbReference>
<dbReference type="NCBIfam" id="TIGR01462">
    <property type="entry name" value="greA"/>
    <property type="match status" value="1"/>
</dbReference>
<dbReference type="GO" id="GO:0070063">
    <property type="term" value="F:RNA polymerase binding"/>
    <property type="evidence" value="ECO:0007669"/>
    <property type="project" value="InterPro"/>
</dbReference>
<dbReference type="InterPro" id="IPR023459">
    <property type="entry name" value="Tscrpt_elong_fac_GreA/B_fam"/>
</dbReference>
<dbReference type="Proteomes" id="UP000228533">
    <property type="component" value="Unassembled WGS sequence"/>
</dbReference>
<keyword evidence="5 8" id="KW-0804">Transcription</keyword>
<dbReference type="PROSITE" id="PS00829">
    <property type="entry name" value="GREAB_1"/>
    <property type="match status" value="1"/>
</dbReference>
<dbReference type="SUPFAM" id="SSF54534">
    <property type="entry name" value="FKBP-like"/>
    <property type="match status" value="1"/>
</dbReference>
<dbReference type="InterPro" id="IPR001437">
    <property type="entry name" value="Tscrpt_elong_fac_GreA/B_C"/>
</dbReference>
<feature type="domain" description="Transcription elongation factor GreA/GreB N-terminal" evidence="11">
    <location>
        <begin position="5"/>
        <end position="74"/>
    </location>
</feature>
<evidence type="ECO:0000256" key="8">
    <source>
        <dbReference type="HAMAP-Rule" id="MF_00105"/>
    </source>
</evidence>
<evidence type="ECO:0000313" key="13">
    <source>
        <dbReference type="Proteomes" id="UP000228533"/>
    </source>
</evidence>
<dbReference type="GO" id="GO:0006354">
    <property type="term" value="P:DNA-templated transcription elongation"/>
    <property type="evidence" value="ECO:0007669"/>
    <property type="project" value="TreeGrafter"/>
</dbReference>
<evidence type="ECO:0000256" key="4">
    <source>
        <dbReference type="ARBA" id="ARBA00023125"/>
    </source>
</evidence>
<dbReference type="InterPro" id="IPR018151">
    <property type="entry name" value="TF_GreA/GreB_CS"/>
</dbReference>
<dbReference type="Pfam" id="PF03449">
    <property type="entry name" value="GreA_GreB_N"/>
    <property type="match status" value="1"/>
</dbReference>
<evidence type="ECO:0000259" key="11">
    <source>
        <dbReference type="Pfam" id="PF03449"/>
    </source>
</evidence>
<feature type="domain" description="Transcription elongation factor GreA/GreB C-terminal" evidence="10">
    <location>
        <begin position="81"/>
        <end position="152"/>
    </location>
</feature>
<dbReference type="InterPro" id="IPR028624">
    <property type="entry name" value="Tscrpt_elong_fac_GreA/B"/>
</dbReference>
<dbReference type="Gene3D" id="3.10.50.30">
    <property type="entry name" value="Transcription elongation factor, GreA/GreB, C-terminal domain"/>
    <property type="match status" value="1"/>
</dbReference>
<name>A0A2M6WSL4_9BACT</name>
<evidence type="ECO:0000256" key="1">
    <source>
        <dbReference type="ARBA" id="ARBA00008213"/>
    </source>
</evidence>
<dbReference type="PANTHER" id="PTHR30437">
    <property type="entry name" value="TRANSCRIPTION ELONGATION FACTOR GREA"/>
    <property type="match status" value="1"/>
</dbReference>
<evidence type="ECO:0000256" key="7">
    <source>
        <dbReference type="ARBA" id="ARBA00030776"/>
    </source>
</evidence>
<dbReference type="InterPro" id="IPR022691">
    <property type="entry name" value="Tscrpt_elong_fac_GreA/B_N"/>
</dbReference>
<keyword evidence="12" id="KW-0251">Elongation factor</keyword>
<protein>
    <recommendedName>
        <fullName evidence="2 8">Transcription elongation factor GreA</fullName>
    </recommendedName>
    <alternativeName>
        <fullName evidence="7 8">Transcript cleavage factor GreA</fullName>
    </alternativeName>
</protein>
<organism evidence="12 13">
    <name type="scientific">Candidatus Falkowbacteria bacterium CG10_big_fil_rev_8_21_14_0_10_37_14</name>
    <dbReference type="NCBI Taxonomy" id="1974561"/>
    <lineage>
        <taxon>Bacteria</taxon>
        <taxon>Candidatus Falkowiibacteriota</taxon>
    </lineage>
</organism>
<dbReference type="HAMAP" id="MF_00105">
    <property type="entry name" value="GreA_GreB"/>
    <property type="match status" value="1"/>
</dbReference>
<evidence type="ECO:0000256" key="6">
    <source>
        <dbReference type="ARBA" id="ARBA00024916"/>
    </source>
</evidence>
<keyword evidence="4 8" id="KW-0238">DNA-binding</keyword>
<evidence type="ECO:0000256" key="5">
    <source>
        <dbReference type="ARBA" id="ARBA00023163"/>
    </source>
</evidence>
<evidence type="ECO:0000256" key="2">
    <source>
        <dbReference type="ARBA" id="ARBA00013729"/>
    </source>
</evidence>
<dbReference type="AlphaFoldDB" id="A0A2M6WSL4"/>
<dbReference type="InterPro" id="IPR036953">
    <property type="entry name" value="GreA/GreB_C_sf"/>
</dbReference>
<comment type="function">
    <text evidence="6 8 9">Necessary for efficient RNA polymerase transcription elongation past template-encoded arresting sites. The arresting sites in DNA have the property of trapping a certain fraction of elongating RNA polymerases that pass through, resulting in locked ternary complexes. Cleavage of the nascent transcript by cleavage factors such as GreA or GreB allows the resumption of elongation from the new 3'terminus. GreA releases sequences of 2 to 3 nucleotides.</text>
</comment>
<dbReference type="InterPro" id="IPR036805">
    <property type="entry name" value="Tscrpt_elong_fac_GreA/B_N_sf"/>
</dbReference>